<dbReference type="OrthoDB" id="424465at2759"/>
<sequence>MEATCSRLDDPTSYDDFLQAYLLPNQPVIIGPTLVSSWPAYKLWRRAGDTINWAYLKDVYGDLDVTVADCATREFSDQRRDQMLFRDVVSLWEAGEGQSLYVKDWHLARTLTLKLPSYDVFYTTPDIFRDDWMNAYYSANTEDDFRFVYVGAAGTFTPLHRDVYTSYSWSTNICGRKRWWLFPPEQTHLLFRKGGEEHLETAFDVRHVDPETHPLFDQARPIIVEQNSGETIFVPSGWYHQVENLTNCISINHNWCNAVNLPSLYASMCAKVLEVEHALEDVRELLSHGSAQSPDTDPEAWKQEWVSIVQDVVEKDAGWNWMTFWRMILHALRLAMDRPCSVNDTLWPRTPSDLMPSPDLIKTRVRACYEDFVKRPENEHTLLAGLEEVLVDVKRLLDE</sequence>
<accession>R7S9W6</accession>
<dbReference type="OMA" id="HPCMFSR"/>
<dbReference type="GO" id="GO:0016706">
    <property type="term" value="F:2-oxoglutarate-dependent dioxygenase activity"/>
    <property type="evidence" value="ECO:0007669"/>
    <property type="project" value="TreeGrafter"/>
</dbReference>
<evidence type="ECO:0000259" key="1">
    <source>
        <dbReference type="PROSITE" id="PS51184"/>
    </source>
</evidence>
<proteinExistence type="predicted"/>
<protein>
    <submittedName>
        <fullName evidence="2">Clavaminate synthase-like protein</fullName>
    </submittedName>
</protein>
<dbReference type="PROSITE" id="PS51184">
    <property type="entry name" value="JMJC"/>
    <property type="match status" value="1"/>
</dbReference>
<dbReference type="InterPro" id="IPR050910">
    <property type="entry name" value="JMJD6_ArgDemeth/LysHydrox"/>
</dbReference>
<reference evidence="3" key="1">
    <citation type="journal article" date="2012" name="Science">
        <title>The Paleozoic origin of enzymatic lignin decomposition reconstructed from 31 fungal genomes.</title>
        <authorList>
            <person name="Floudas D."/>
            <person name="Binder M."/>
            <person name="Riley R."/>
            <person name="Barry K."/>
            <person name="Blanchette R.A."/>
            <person name="Henrissat B."/>
            <person name="Martinez A.T."/>
            <person name="Otillar R."/>
            <person name="Spatafora J.W."/>
            <person name="Yadav J.S."/>
            <person name="Aerts A."/>
            <person name="Benoit I."/>
            <person name="Boyd A."/>
            <person name="Carlson A."/>
            <person name="Copeland A."/>
            <person name="Coutinho P.M."/>
            <person name="de Vries R.P."/>
            <person name="Ferreira P."/>
            <person name="Findley K."/>
            <person name="Foster B."/>
            <person name="Gaskell J."/>
            <person name="Glotzer D."/>
            <person name="Gorecki P."/>
            <person name="Heitman J."/>
            <person name="Hesse C."/>
            <person name="Hori C."/>
            <person name="Igarashi K."/>
            <person name="Jurgens J.A."/>
            <person name="Kallen N."/>
            <person name="Kersten P."/>
            <person name="Kohler A."/>
            <person name="Kuees U."/>
            <person name="Kumar T.K.A."/>
            <person name="Kuo A."/>
            <person name="LaButti K."/>
            <person name="Larrondo L.F."/>
            <person name="Lindquist E."/>
            <person name="Ling A."/>
            <person name="Lombard V."/>
            <person name="Lucas S."/>
            <person name="Lundell T."/>
            <person name="Martin R."/>
            <person name="McLaughlin D.J."/>
            <person name="Morgenstern I."/>
            <person name="Morin E."/>
            <person name="Murat C."/>
            <person name="Nagy L.G."/>
            <person name="Nolan M."/>
            <person name="Ohm R.A."/>
            <person name="Patyshakuliyeva A."/>
            <person name="Rokas A."/>
            <person name="Ruiz-Duenas F.J."/>
            <person name="Sabat G."/>
            <person name="Salamov A."/>
            <person name="Samejima M."/>
            <person name="Schmutz J."/>
            <person name="Slot J.C."/>
            <person name="St John F."/>
            <person name="Stenlid J."/>
            <person name="Sun H."/>
            <person name="Sun S."/>
            <person name="Syed K."/>
            <person name="Tsang A."/>
            <person name="Wiebenga A."/>
            <person name="Young D."/>
            <person name="Pisabarro A."/>
            <person name="Eastwood D.C."/>
            <person name="Martin F."/>
            <person name="Cullen D."/>
            <person name="Grigoriev I.V."/>
            <person name="Hibbett D.S."/>
        </authorList>
    </citation>
    <scope>NUCLEOTIDE SEQUENCE [LARGE SCALE GENOMIC DNA]</scope>
    <source>
        <strain evidence="3">FP-101664</strain>
    </source>
</reference>
<name>R7S9W6_TRAVS</name>
<feature type="domain" description="JmjC" evidence="1">
    <location>
        <begin position="113"/>
        <end position="272"/>
    </location>
</feature>
<dbReference type="GO" id="GO:0005634">
    <property type="term" value="C:nucleus"/>
    <property type="evidence" value="ECO:0007669"/>
    <property type="project" value="TreeGrafter"/>
</dbReference>
<dbReference type="PANTHER" id="PTHR12480">
    <property type="entry name" value="ARGININE DEMETHYLASE AND LYSYL-HYDROXYLASE JMJD"/>
    <property type="match status" value="1"/>
</dbReference>
<dbReference type="EMBL" id="JH711798">
    <property type="protein sequence ID" value="EIW51739.1"/>
    <property type="molecule type" value="Genomic_DNA"/>
</dbReference>
<dbReference type="InterPro" id="IPR041667">
    <property type="entry name" value="Cupin_8"/>
</dbReference>
<evidence type="ECO:0000313" key="3">
    <source>
        <dbReference type="Proteomes" id="UP000054317"/>
    </source>
</evidence>
<dbReference type="RefSeq" id="XP_008045243.1">
    <property type="nucleotide sequence ID" value="XM_008047052.1"/>
</dbReference>
<dbReference type="GO" id="GO:0043565">
    <property type="term" value="F:sequence-specific DNA binding"/>
    <property type="evidence" value="ECO:0007669"/>
    <property type="project" value="TreeGrafter"/>
</dbReference>
<dbReference type="GO" id="GO:0005737">
    <property type="term" value="C:cytoplasm"/>
    <property type="evidence" value="ECO:0007669"/>
    <property type="project" value="TreeGrafter"/>
</dbReference>
<dbReference type="Proteomes" id="UP000054317">
    <property type="component" value="Unassembled WGS sequence"/>
</dbReference>
<dbReference type="SUPFAM" id="SSF51197">
    <property type="entry name" value="Clavaminate synthase-like"/>
    <property type="match status" value="1"/>
</dbReference>
<dbReference type="Gene3D" id="2.60.120.650">
    <property type="entry name" value="Cupin"/>
    <property type="match status" value="1"/>
</dbReference>
<organism evidence="2 3">
    <name type="scientific">Trametes versicolor (strain FP-101664)</name>
    <name type="common">White-rot fungus</name>
    <name type="synonym">Coriolus versicolor</name>
    <dbReference type="NCBI Taxonomy" id="717944"/>
    <lineage>
        <taxon>Eukaryota</taxon>
        <taxon>Fungi</taxon>
        <taxon>Dikarya</taxon>
        <taxon>Basidiomycota</taxon>
        <taxon>Agaricomycotina</taxon>
        <taxon>Agaricomycetes</taxon>
        <taxon>Polyporales</taxon>
        <taxon>Polyporaceae</taxon>
        <taxon>Trametes</taxon>
    </lineage>
</organism>
<dbReference type="KEGG" id="tvs:TRAVEDRAFT_40869"/>
<dbReference type="GeneID" id="19414348"/>
<gene>
    <name evidence="2" type="ORF">TRAVEDRAFT_40869</name>
</gene>
<dbReference type="Pfam" id="PF13621">
    <property type="entry name" value="Cupin_8"/>
    <property type="match status" value="1"/>
</dbReference>
<dbReference type="AlphaFoldDB" id="R7S9W6"/>
<dbReference type="GO" id="GO:0045905">
    <property type="term" value="P:positive regulation of translational termination"/>
    <property type="evidence" value="ECO:0007669"/>
    <property type="project" value="TreeGrafter"/>
</dbReference>
<dbReference type="PANTHER" id="PTHR12480:SF6">
    <property type="entry name" value="2-OXOGLUTARATE AND IRON-DEPENDENT OXYGENASE JMJD4"/>
    <property type="match status" value="1"/>
</dbReference>
<evidence type="ECO:0000313" key="2">
    <source>
        <dbReference type="EMBL" id="EIW51739.1"/>
    </source>
</evidence>
<dbReference type="InterPro" id="IPR003347">
    <property type="entry name" value="JmjC_dom"/>
</dbReference>
<dbReference type="SMART" id="SM00558">
    <property type="entry name" value="JmjC"/>
    <property type="match status" value="1"/>
</dbReference>
<keyword evidence="3" id="KW-1185">Reference proteome</keyword>